<evidence type="ECO:0000256" key="4">
    <source>
        <dbReference type="ARBA" id="ARBA00022691"/>
    </source>
</evidence>
<keyword evidence="3 5" id="KW-0808">Transferase</keyword>
<feature type="region of interest" description="Disordered" evidence="6">
    <location>
        <begin position="753"/>
        <end position="800"/>
    </location>
</feature>
<dbReference type="PANTHER" id="PTHR10629">
    <property type="entry name" value="CYTOSINE-SPECIFIC METHYLTRANSFERASE"/>
    <property type="match status" value="1"/>
</dbReference>
<dbReference type="GO" id="GO:0032259">
    <property type="term" value="P:methylation"/>
    <property type="evidence" value="ECO:0007669"/>
    <property type="project" value="UniProtKB-KW"/>
</dbReference>
<evidence type="ECO:0000313" key="8">
    <source>
        <dbReference type="Proteomes" id="UP000664169"/>
    </source>
</evidence>
<keyword evidence="8" id="KW-1185">Reference proteome</keyword>
<dbReference type="PANTHER" id="PTHR10629:SF52">
    <property type="entry name" value="DNA (CYTOSINE-5)-METHYLTRANSFERASE 1"/>
    <property type="match status" value="1"/>
</dbReference>
<dbReference type="GO" id="GO:0003677">
    <property type="term" value="F:DNA binding"/>
    <property type="evidence" value="ECO:0007669"/>
    <property type="project" value="TreeGrafter"/>
</dbReference>
<evidence type="ECO:0000256" key="3">
    <source>
        <dbReference type="ARBA" id="ARBA00022679"/>
    </source>
</evidence>
<comment type="caution">
    <text evidence="7">The sequence shown here is derived from an EMBL/GenBank/DDBJ whole genome shotgun (WGS) entry which is preliminary data.</text>
</comment>
<dbReference type="PRINTS" id="PR00105">
    <property type="entry name" value="C5METTRFRASE"/>
</dbReference>
<feature type="compositionally biased region" description="Low complexity" evidence="6">
    <location>
        <begin position="682"/>
        <end position="706"/>
    </location>
</feature>
<dbReference type="OrthoDB" id="414133at2759"/>
<dbReference type="InterPro" id="IPR001525">
    <property type="entry name" value="C5_MeTfrase"/>
</dbReference>
<reference evidence="7" key="1">
    <citation type="submission" date="2021-03" db="EMBL/GenBank/DDBJ databases">
        <authorList>
            <person name="Tagirdzhanova G."/>
        </authorList>
    </citation>
    <scope>NUCLEOTIDE SEQUENCE</scope>
</reference>
<dbReference type="PROSITE" id="PS51679">
    <property type="entry name" value="SAM_MT_C5"/>
    <property type="match status" value="1"/>
</dbReference>
<dbReference type="GO" id="GO:0044027">
    <property type="term" value="P:negative regulation of gene expression via chromosomal CpG island methylation"/>
    <property type="evidence" value="ECO:0007669"/>
    <property type="project" value="TreeGrafter"/>
</dbReference>
<evidence type="ECO:0000256" key="2">
    <source>
        <dbReference type="ARBA" id="ARBA00022603"/>
    </source>
</evidence>
<dbReference type="GO" id="GO:0003886">
    <property type="term" value="F:DNA (cytosine-5-)-methyltransferase activity"/>
    <property type="evidence" value="ECO:0007669"/>
    <property type="project" value="UniProtKB-EC"/>
</dbReference>
<feature type="active site" evidence="5">
    <location>
        <position position="346"/>
    </location>
</feature>
<sequence>MVEVRKRIYDLTIDDDLDGAPDLETHHRQRPFRRTKKHEPSSTFVQLDNYYSNVHEIGDILEDYRSDQNLKNLTPLVLDTSDGTWIKVDQHVYGDLKLKPGSNVSLADGTFLRVKQVLMELEWGYIVLRGYRFVSTACLQPILDDNNDTQELFWDLFNVKGSPKSVREQSLIDVPLRMVKKIVNIYLCNGEKPDGAGRNTYFCRWKLTRSYLDIQSIRRSVELAIETVLDHEADEGFRIPDHIIKINWRGASSHGLGEGYIYTALDGFCCSGGWSRGASMAGSIKVVRSFDLDDKACRSYGCNFPDTNCLNIDVFDYCSPQNLSPTLREQATTPEYVDIAHYSTPCQYFSPAHTRPGQADEKNFAASFCLTQLLDKDRPRVVTFENTSGLEQRHFRNLKRIFGQVTSRGYSLRFATLNLADWGIPQDRKRLIMLASCPGEPLPTFPVPTHSKNGEIPGTLPWVTIFEVIRDIPFEGWQNHYPSQMKKTATPSKLRAQAYTITCRGGNGECHPDGRKYTICEYQLLQGFPLHHRFAKGLRPGAKLGQIGNAFPPLFVKKLVRHIRRQLQATDGLQISIDKDDFLSTEELREQEIEQFFLDNENIPEKHRETIQYIDTPDHLEEDALDMEEIIAKEEGEEVDLAQRWGWITSSAPSRPSSSSSNSGSNSFSLQNLMARTEEDPASPQLSSSSSSDRQSPSSPESSTSFYSDFELPDFSNYNPVFFHPPLFSSKTALPSKSSISALSARRYELPGRGAYPTISMPIRRRRSSRSRSPSPDALNSTYPNLAQSGGSMEDAIELD</sequence>
<dbReference type="AlphaFoldDB" id="A0A8H3FV00"/>
<feature type="compositionally biased region" description="Basic residues" evidence="6">
    <location>
        <begin position="27"/>
        <end position="37"/>
    </location>
</feature>
<evidence type="ECO:0000256" key="1">
    <source>
        <dbReference type="ARBA" id="ARBA00011975"/>
    </source>
</evidence>
<proteinExistence type="inferred from homology"/>
<feature type="compositionally biased region" description="Polar residues" evidence="6">
    <location>
        <begin position="778"/>
        <end position="791"/>
    </location>
</feature>
<comment type="similarity">
    <text evidence="5">Belongs to the class I-like SAM-binding methyltransferase superfamily. C5-methyltransferase family.</text>
</comment>
<gene>
    <name evidence="7" type="ORF">GOMPHAMPRED_005848</name>
</gene>
<dbReference type="InterPro" id="IPR050390">
    <property type="entry name" value="C5-Methyltransferase"/>
</dbReference>
<evidence type="ECO:0000256" key="6">
    <source>
        <dbReference type="SAM" id="MobiDB-lite"/>
    </source>
</evidence>
<evidence type="ECO:0000256" key="5">
    <source>
        <dbReference type="PROSITE-ProRule" id="PRU01016"/>
    </source>
</evidence>
<protein>
    <recommendedName>
        <fullName evidence="1">DNA (cytosine-5-)-methyltransferase</fullName>
        <ecNumber evidence="1">2.1.1.37</ecNumber>
    </recommendedName>
</protein>
<dbReference type="GO" id="GO:0005634">
    <property type="term" value="C:nucleus"/>
    <property type="evidence" value="ECO:0007669"/>
    <property type="project" value="TreeGrafter"/>
</dbReference>
<keyword evidence="2 5" id="KW-0489">Methyltransferase</keyword>
<dbReference type="Proteomes" id="UP000664169">
    <property type="component" value="Unassembled WGS sequence"/>
</dbReference>
<accession>A0A8H3FV00</accession>
<dbReference type="EC" id="2.1.1.37" evidence="1"/>
<organism evidence="7 8">
    <name type="scientific">Gomphillus americanus</name>
    <dbReference type="NCBI Taxonomy" id="1940652"/>
    <lineage>
        <taxon>Eukaryota</taxon>
        <taxon>Fungi</taxon>
        <taxon>Dikarya</taxon>
        <taxon>Ascomycota</taxon>
        <taxon>Pezizomycotina</taxon>
        <taxon>Lecanoromycetes</taxon>
        <taxon>OSLEUM clade</taxon>
        <taxon>Ostropomycetidae</taxon>
        <taxon>Ostropales</taxon>
        <taxon>Graphidaceae</taxon>
        <taxon>Gomphilloideae</taxon>
        <taxon>Gomphillus</taxon>
    </lineage>
</organism>
<dbReference type="SUPFAM" id="SSF53335">
    <property type="entry name" value="S-adenosyl-L-methionine-dependent methyltransferases"/>
    <property type="match status" value="1"/>
</dbReference>
<keyword evidence="4 5" id="KW-0949">S-adenosyl-L-methionine</keyword>
<dbReference type="Pfam" id="PF00145">
    <property type="entry name" value="DNA_methylase"/>
    <property type="match status" value="1"/>
</dbReference>
<dbReference type="Gene3D" id="3.40.50.150">
    <property type="entry name" value="Vaccinia Virus protein VP39"/>
    <property type="match status" value="1"/>
</dbReference>
<evidence type="ECO:0000313" key="7">
    <source>
        <dbReference type="EMBL" id="CAF9931216.1"/>
    </source>
</evidence>
<feature type="region of interest" description="Disordered" evidence="6">
    <location>
        <begin position="20"/>
        <end position="40"/>
    </location>
</feature>
<feature type="region of interest" description="Disordered" evidence="6">
    <location>
        <begin position="677"/>
        <end position="706"/>
    </location>
</feature>
<dbReference type="Gene3D" id="3.90.120.10">
    <property type="entry name" value="DNA Methylase, subunit A, domain 2"/>
    <property type="match status" value="1"/>
</dbReference>
<dbReference type="EMBL" id="CAJPDQ010000038">
    <property type="protein sequence ID" value="CAF9931216.1"/>
    <property type="molecule type" value="Genomic_DNA"/>
</dbReference>
<name>A0A8H3FV00_9LECA</name>
<dbReference type="InterPro" id="IPR029063">
    <property type="entry name" value="SAM-dependent_MTases_sf"/>
</dbReference>